<comment type="caution">
    <text evidence="1">The sequence shown here is derived from an EMBL/GenBank/DDBJ whole genome shotgun (WGS) entry which is preliminary data.</text>
</comment>
<organism evidence="1 2">
    <name type="scientific">Aliikangiella marina</name>
    <dbReference type="NCBI Taxonomy" id="1712262"/>
    <lineage>
        <taxon>Bacteria</taxon>
        <taxon>Pseudomonadati</taxon>
        <taxon>Pseudomonadota</taxon>
        <taxon>Gammaproteobacteria</taxon>
        <taxon>Oceanospirillales</taxon>
        <taxon>Pleioneaceae</taxon>
        <taxon>Aliikangiella</taxon>
    </lineage>
</organism>
<dbReference type="AlphaFoldDB" id="A0A545T6N9"/>
<evidence type="ECO:0000313" key="2">
    <source>
        <dbReference type="Proteomes" id="UP000317839"/>
    </source>
</evidence>
<gene>
    <name evidence="1" type="ORF">FLL45_15610</name>
</gene>
<name>A0A545T6N9_9GAMM</name>
<evidence type="ECO:0000313" key="1">
    <source>
        <dbReference type="EMBL" id="TQV72891.1"/>
    </source>
</evidence>
<protein>
    <submittedName>
        <fullName evidence="1">Uncharacterized protein</fullName>
    </submittedName>
</protein>
<dbReference type="Proteomes" id="UP000317839">
    <property type="component" value="Unassembled WGS sequence"/>
</dbReference>
<accession>A0A545T6N9</accession>
<proteinExistence type="predicted"/>
<sequence length="327" mass="37428">MSYVFLAQIVESSNGTVKQINKQHFCVELSALVELLSVKELRAIFDECIANGLNIDCITKANASAYEDSRFEHVSFKPDDVKAQLISLLESLEAVDVLKEYCHYQGVFDEGGNEIQEAIAEIKTEGVVRDFYGRISAYGITEDFSGRSTLNKKEQTTFHLDSSEVSLFRPINEKKGIIDIGGEYNWEFKEGFAYDLDKKKWIKDAAIPRGPFKNISSIHQCCPASLEEVLGKIMLYCYDFPFQDVGPLIVDAQTFKAITPFKIELQEGMRLYRTNEKVIGTYSRGEQLDWRLKKESFLEWLRKEAMLILELCDRANREDLEIQFIEG</sequence>
<dbReference type="EMBL" id="VIKR01000004">
    <property type="protein sequence ID" value="TQV72891.1"/>
    <property type="molecule type" value="Genomic_DNA"/>
</dbReference>
<reference evidence="1 2" key="1">
    <citation type="submission" date="2019-06" db="EMBL/GenBank/DDBJ databases">
        <title>Draft genome of Aliikangiella marina GYP-15.</title>
        <authorList>
            <person name="Wang G."/>
        </authorList>
    </citation>
    <scope>NUCLEOTIDE SEQUENCE [LARGE SCALE GENOMIC DNA]</scope>
    <source>
        <strain evidence="1 2">GYP-15</strain>
    </source>
</reference>
<dbReference type="RefSeq" id="WP_142943025.1">
    <property type="nucleotide sequence ID" value="NZ_VIKR01000004.1"/>
</dbReference>
<keyword evidence="2" id="KW-1185">Reference proteome</keyword>